<dbReference type="InterPro" id="IPR005122">
    <property type="entry name" value="Uracil-DNA_glycosylase-like"/>
</dbReference>
<dbReference type="AlphaFoldDB" id="A0A4R3TJZ2"/>
<evidence type="ECO:0000259" key="1">
    <source>
        <dbReference type="SMART" id="SM00986"/>
    </source>
</evidence>
<organism evidence="2 3">
    <name type="scientific">Longicatena caecimuris</name>
    <dbReference type="NCBI Taxonomy" id="1796635"/>
    <lineage>
        <taxon>Bacteria</taxon>
        <taxon>Bacillati</taxon>
        <taxon>Bacillota</taxon>
        <taxon>Erysipelotrichia</taxon>
        <taxon>Erysipelotrichales</taxon>
        <taxon>Erysipelotrichaceae</taxon>
        <taxon>Longicatena</taxon>
    </lineage>
</organism>
<dbReference type="SMART" id="SM00986">
    <property type="entry name" value="UDG"/>
    <property type="match status" value="1"/>
</dbReference>
<dbReference type="Gene3D" id="3.40.470.10">
    <property type="entry name" value="Uracil-DNA glycosylase-like domain"/>
    <property type="match status" value="1"/>
</dbReference>
<reference evidence="2 3" key="1">
    <citation type="submission" date="2019-03" db="EMBL/GenBank/DDBJ databases">
        <title>Genomic Encyclopedia of Type Strains, Phase IV (KMG-IV): sequencing the most valuable type-strain genomes for metagenomic binning, comparative biology and taxonomic classification.</title>
        <authorList>
            <person name="Goeker M."/>
        </authorList>
    </citation>
    <scope>NUCLEOTIDE SEQUENCE [LARGE SCALE GENOMIC DNA]</scope>
    <source>
        <strain evidence="2 3">DSM 29481</strain>
    </source>
</reference>
<dbReference type="CDD" id="cd10032">
    <property type="entry name" value="UDG-F6_HDG"/>
    <property type="match status" value="1"/>
</dbReference>
<protein>
    <submittedName>
        <fullName evidence="2">G/U mismatch-specific uracil-DNA glycosylase</fullName>
    </submittedName>
</protein>
<evidence type="ECO:0000313" key="3">
    <source>
        <dbReference type="Proteomes" id="UP000295773"/>
    </source>
</evidence>
<feature type="domain" description="Uracil-DNA glycosylase-like" evidence="1">
    <location>
        <begin position="6"/>
        <end position="155"/>
    </location>
</feature>
<dbReference type="Proteomes" id="UP000295773">
    <property type="component" value="Unassembled WGS sequence"/>
</dbReference>
<dbReference type="Pfam" id="PF03167">
    <property type="entry name" value="UDG"/>
    <property type="match status" value="1"/>
</dbReference>
<accession>A0A4R3TJZ2</accession>
<dbReference type="EMBL" id="SMBP01000003">
    <property type="protein sequence ID" value="TCU62630.1"/>
    <property type="molecule type" value="Genomic_DNA"/>
</dbReference>
<dbReference type="InterPro" id="IPR036895">
    <property type="entry name" value="Uracil-DNA_glycosylase-like_sf"/>
</dbReference>
<comment type="caution">
    <text evidence="2">The sequence shown here is derived from an EMBL/GenBank/DDBJ whole genome shotgun (WGS) entry which is preliminary data.</text>
</comment>
<dbReference type="RefSeq" id="WP_132223808.1">
    <property type="nucleotide sequence ID" value="NZ_JANKBG010000003.1"/>
</dbReference>
<dbReference type="SUPFAM" id="SSF52141">
    <property type="entry name" value="Uracil-DNA glycosylase-like"/>
    <property type="match status" value="1"/>
</dbReference>
<dbReference type="NCBIfam" id="TIGR04274">
    <property type="entry name" value="hypoxanDNAglyco"/>
    <property type="match status" value="1"/>
</dbReference>
<proteinExistence type="predicted"/>
<name>A0A4R3TJZ2_9FIRM</name>
<sequence>MLKGFAPIIAKQPRVMILGSMPSVTSLEKEEYYGFAHNRFWKILHAQFGMPIATYEQKKAIILTHHMILWDVIGECEREGSLDSAIRNEKVNPIDELLEAYPEISIIICNGRKSYELFQKHFAHLDKQVIYLPSTSNANRTIKEDALFAKWMQVLSAYDL</sequence>
<keyword evidence="3" id="KW-1185">Reference proteome</keyword>
<evidence type="ECO:0000313" key="2">
    <source>
        <dbReference type="EMBL" id="TCU62630.1"/>
    </source>
</evidence>
<dbReference type="InterPro" id="IPR026353">
    <property type="entry name" value="Hypoxan-DNA_Glyclase"/>
</dbReference>
<dbReference type="SMART" id="SM00987">
    <property type="entry name" value="UreE_C"/>
    <property type="match status" value="1"/>
</dbReference>
<gene>
    <name evidence="2" type="ORF">EDD61_10341</name>
</gene>